<dbReference type="Proteomes" id="UP000287651">
    <property type="component" value="Unassembled WGS sequence"/>
</dbReference>
<feature type="compositionally biased region" description="Basic and acidic residues" evidence="1">
    <location>
        <begin position="134"/>
        <end position="145"/>
    </location>
</feature>
<sequence length="166" mass="18053">MGAIREEEDEEQEGGGGELSGRLKVGRRRTRRKRDNGGCRGLGGPLVGRQELSGWLSSGRGAFRKGEGGGGGWGERNRTLTREWGGGGAPSKARNRGRCGPARSRGGLRVRVRLAGFTRSADLPLFTTALARLQRREPKQKKGSDGQKAPRWTYPVELTDRIDGLE</sequence>
<protein>
    <submittedName>
        <fullName evidence="2">Uncharacterized protein</fullName>
    </submittedName>
</protein>
<feature type="compositionally biased region" description="Acidic residues" evidence="1">
    <location>
        <begin position="1"/>
        <end position="13"/>
    </location>
</feature>
<evidence type="ECO:0000313" key="2">
    <source>
        <dbReference type="EMBL" id="RRT73774.1"/>
    </source>
</evidence>
<organism evidence="2 3">
    <name type="scientific">Ensete ventricosum</name>
    <name type="common">Abyssinian banana</name>
    <name type="synonym">Musa ensete</name>
    <dbReference type="NCBI Taxonomy" id="4639"/>
    <lineage>
        <taxon>Eukaryota</taxon>
        <taxon>Viridiplantae</taxon>
        <taxon>Streptophyta</taxon>
        <taxon>Embryophyta</taxon>
        <taxon>Tracheophyta</taxon>
        <taxon>Spermatophyta</taxon>
        <taxon>Magnoliopsida</taxon>
        <taxon>Liliopsida</taxon>
        <taxon>Zingiberales</taxon>
        <taxon>Musaceae</taxon>
        <taxon>Ensete</taxon>
    </lineage>
</organism>
<feature type="region of interest" description="Disordered" evidence="1">
    <location>
        <begin position="1"/>
        <end position="104"/>
    </location>
</feature>
<dbReference type="EMBL" id="AMZH03002990">
    <property type="protein sequence ID" value="RRT73774.1"/>
    <property type="molecule type" value="Genomic_DNA"/>
</dbReference>
<evidence type="ECO:0000256" key="1">
    <source>
        <dbReference type="SAM" id="MobiDB-lite"/>
    </source>
</evidence>
<comment type="caution">
    <text evidence="2">The sequence shown here is derived from an EMBL/GenBank/DDBJ whole genome shotgun (WGS) entry which is preliminary data.</text>
</comment>
<feature type="compositionally biased region" description="Basic residues" evidence="1">
    <location>
        <begin position="24"/>
        <end position="34"/>
    </location>
</feature>
<accession>A0A427AC06</accession>
<evidence type="ECO:0000313" key="3">
    <source>
        <dbReference type="Proteomes" id="UP000287651"/>
    </source>
</evidence>
<dbReference type="AlphaFoldDB" id="A0A427AC06"/>
<gene>
    <name evidence="2" type="ORF">B296_00030768</name>
</gene>
<feature type="region of interest" description="Disordered" evidence="1">
    <location>
        <begin position="132"/>
        <end position="155"/>
    </location>
</feature>
<proteinExistence type="predicted"/>
<reference evidence="2 3" key="1">
    <citation type="journal article" date="2014" name="Agronomy (Basel)">
        <title>A Draft Genome Sequence for Ensete ventricosum, the Drought-Tolerant Tree Against Hunger.</title>
        <authorList>
            <person name="Harrison J."/>
            <person name="Moore K.A."/>
            <person name="Paszkiewicz K."/>
            <person name="Jones T."/>
            <person name="Grant M."/>
            <person name="Ambacheew D."/>
            <person name="Muzemil S."/>
            <person name="Studholme D.J."/>
        </authorList>
    </citation>
    <scope>NUCLEOTIDE SEQUENCE [LARGE SCALE GENOMIC DNA]</scope>
</reference>
<name>A0A427AC06_ENSVE</name>